<keyword evidence="2" id="KW-0479">Metal-binding</keyword>
<dbReference type="InterPro" id="IPR051460">
    <property type="entry name" value="HdrC_iron-sulfur_subunit"/>
</dbReference>
<keyword evidence="4" id="KW-0408">Iron</keyword>
<dbReference type="GO" id="GO:0016491">
    <property type="term" value="F:oxidoreductase activity"/>
    <property type="evidence" value="ECO:0007669"/>
    <property type="project" value="UniProtKB-KW"/>
</dbReference>
<dbReference type="InterPro" id="IPR004017">
    <property type="entry name" value="Cys_rich_dom"/>
</dbReference>
<sequence>MASKSYIDAFIPAGKDQDACINCGICLQKCPVMQMGKEESKAEIKRLLNGEPPERVLNECTFCMTCNHYCPQELKPYALIMERMNAKNREGGRDVPAGVKYMFTGDSDSGYFLDQYKKAPEAHQAILDKWTEVPEKSRDTLFIGCFGRTIPHTIEYSKALSSLAKYAPRNACCGEIPYRFGDYDAFTRTVDRTYGMLSQLDTERLICYCGSCSNFYGNMWPAYHGVELPFQVISIWEWLWEKVQAGELKFTNKLEGTAAINDSCYSSELGESFYDAVYGLHEAAGLTLVDPANTRQDSLCCGFASGFRNNWDHSQAAQETQKRVDQLKATEAPNVYCYCPGCYAALAPHGKKNGMRIHFSINRILQALGDEPPAKN</sequence>
<dbReference type="Proteomes" id="UP000183994">
    <property type="component" value="Unassembled WGS sequence"/>
</dbReference>
<dbReference type="OrthoDB" id="9774536at2"/>
<organism evidence="7 8">
    <name type="scientific">Desulfatibacillum alkenivorans DSM 16219</name>
    <dbReference type="NCBI Taxonomy" id="1121393"/>
    <lineage>
        <taxon>Bacteria</taxon>
        <taxon>Pseudomonadati</taxon>
        <taxon>Thermodesulfobacteriota</taxon>
        <taxon>Desulfobacteria</taxon>
        <taxon>Desulfobacterales</taxon>
        <taxon>Desulfatibacillaceae</taxon>
        <taxon>Desulfatibacillum</taxon>
    </lineage>
</organism>
<proteinExistence type="predicted"/>
<evidence type="ECO:0000256" key="3">
    <source>
        <dbReference type="ARBA" id="ARBA00023002"/>
    </source>
</evidence>
<dbReference type="Pfam" id="PF13183">
    <property type="entry name" value="Fer4_8"/>
    <property type="match status" value="1"/>
</dbReference>
<dbReference type="STRING" id="1121393.SAMN02745216_04990"/>
<keyword evidence="5" id="KW-0411">Iron-sulfur</keyword>
<dbReference type="EMBL" id="FQZU01000059">
    <property type="protein sequence ID" value="SHL31068.1"/>
    <property type="molecule type" value="Genomic_DNA"/>
</dbReference>
<dbReference type="GO" id="GO:0051539">
    <property type="term" value="F:4 iron, 4 sulfur cluster binding"/>
    <property type="evidence" value="ECO:0007669"/>
    <property type="project" value="UniProtKB-KW"/>
</dbReference>
<evidence type="ECO:0000313" key="7">
    <source>
        <dbReference type="EMBL" id="SHL31068.1"/>
    </source>
</evidence>
<dbReference type="Gene3D" id="3.30.70.20">
    <property type="match status" value="1"/>
</dbReference>
<dbReference type="PROSITE" id="PS51379">
    <property type="entry name" value="4FE4S_FER_2"/>
    <property type="match status" value="1"/>
</dbReference>
<dbReference type="PANTHER" id="PTHR43255:SF1">
    <property type="entry name" value="IRON-SULFUR-BINDING OXIDOREDUCTASE FADF-RELATED"/>
    <property type="match status" value="1"/>
</dbReference>
<evidence type="ECO:0000256" key="5">
    <source>
        <dbReference type="ARBA" id="ARBA00023014"/>
    </source>
</evidence>
<dbReference type="InterPro" id="IPR017896">
    <property type="entry name" value="4Fe4S_Fe-S-bd"/>
</dbReference>
<evidence type="ECO:0000256" key="4">
    <source>
        <dbReference type="ARBA" id="ARBA00023004"/>
    </source>
</evidence>
<dbReference type="PROSITE" id="PS00198">
    <property type="entry name" value="4FE4S_FER_1"/>
    <property type="match status" value="1"/>
</dbReference>
<dbReference type="Pfam" id="PF02754">
    <property type="entry name" value="CCG"/>
    <property type="match status" value="2"/>
</dbReference>
<keyword evidence="3" id="KW-0560">Oxidoreductase</keyword>
<dbReference type="RefSeq" id="WP_073478965.1">
    <property type="nucleotide sequence ID" value="NZ_FQZU01000059.1"/>
</dbReference>
<gene>
    <name evidence="7" type="ORF">SAMN02745216_04990</name>
</gene>
<accession>A0A1M6ZKL5</accession>
<dbReference type="PANTHER" id="PTHR43255">
    <property type="entry name" value="IRON-SULFUR-BINDING OXIDOREDUCTASE FADF-RELATED-RELATED"/>
    <property type="match status" value="1"/>
</dbReference>
<dbReference type="InterPro" id="IPR017900">
    <property type="entry name" value="4Fe4S_Fe_S_CS"/>
</dbReference>
<evidence type="ECO:0000259" key="6">
    <source>
        <dbReference type="PROSITE" id="PS51379"/>
    </source>
</evidence>
<dbReference type="GO" id="GO:0046872">
    <property type="term" value="F:metal ion binding"/>
    <property type="evidence" value="ECO:0007669"/>
    <property type="project" value="UniProtKB-KW"/>
</dbReference>
<keyword evidence="8" id="KW-1185">Reference proteome</keyword>
<evidence type="ECO:0000256" key="1">
    <source>
        <dbReference type="ARBA" id="ARBA00022485"/>
    </source>
</evidence>
<reference evidence="8" key="1">
    <citation type="submission" date="2016-11" db="EMBL/GenBank/DDBJ databases">
        <authorList>
            <person name="Varghese N."/>
            <person name="Submissions S."/>
        </authorList>
    </citation>
    <scope>NUCLEOTIDE SEQUENCE [LARGE SCALE GENOMIC DNA]</scope>
    <source>
        <strain evidence="8">DSM 16219</strain>
    </source>
</reference>
<name>A0A1M6ZKL5_9BACT</name>
<evidence type="ECO:0000256" key="2">
    <source>
        <dbReference type="ARBA" id="ARBA00022723"/>
    </source>
</evidence>
<evidence type="ECO:0000313" key="8">
    <source>
        <dbReference type="Proteomes" id="UP000183994"/>
    </source>
</evidence>
<dbReference type="GO" id="GO:0005886">
    <property type="term" value="C:plasma membrane"/>
    <property type="evidence" value="ECO:0007669"/>
    <property type="project" value="TreeGrafter"/>
</dbReference>
<protein>
    <submittedName>
        <fullName evidence="7">Fe-S oxidoreductase</fullName>
    </submittedName>
</protein>
<feature type="domain" description="4Fe-4S ferredoxin-type" evidence="6">
    <location>
        <begin position="11"/>
        <end position="40"/>
    </location>
</feature>
<dbReference type="SUPFAM" id="SSF46548">
    <property type="entry name" value="alpha-helical ferredoxin"/>
    <property type="match status" value="1"/>
</dbReference>
<keyword evidence="1" id="KW-0004">4Fe-4S</keyword>
<dbReference type="AlphaFoldDB" id="A0A1M6ZKL5"/>